<protein>
    <submittedName>
        <fullName evidence="1">Uncharacterized protein</fullName>
    </submittedName>
</protein>
<proteinExistence type="predicted"/>
<reference evidence="1" key="1">
    <citation type="submission" date="2019-04" db="EMBL/GenBank/DDBJ databases">
        <title>Genome assembly of Zosterops borbonicus 15179.</title>
        <authorList>
            <person name="Leroy T."/>
            <person name="Anselmetti Y."/>
            <person name="Tilak M.-K."/>
            <person name="Nabholz B."/>
        </authorList>
    </citation>
    <scope>NUCLEOTIDE SEQUENCE</scope>
    <source>
        <strain evidence="1">HGM_15179</strain>
        <tissue evidence="1">Muscle</tissue>
    </source>
</reference>
<evidence type="ECO:0000313" key="1">
    <source>
        <dbReference type="EMBL" id="TRZ15496.1"/>
    </source>
</evidence>
<comment type="caution">
    <text evidence="1">The sequence shown here is derived from an EMBL/GenBank/DDBJ whole genome shotgun (WGS) entry which is preliminary data.</text>
</comment>
<name>A0A8K1LJ15_9PASS</name>
<sequence>MGRQFLQENTVENSVKGFPKAQVDNIHRLSLIYLEGHLVTQELQLDIITSEIKGQIKQSRRIWVRDTFVLLGPTGMTDHATACGAESDLCQPLEDQLQVYFKTDQGATAIDMGTFWLLFSCCQPTPPDPFLLGSFLATLSPAWSTAGVVVTQGQDLALDCLEYHPSDLRSSIQPVKIPLQSLPALQQINILTQLGVICQLTDP</sequence>
<dbReference type="EMBL" id="SWJQ01000366">
    <property type="protein sequence ID" value="TRZ15496.1"/>
    <property type="molecule type" value="Genomic_DNA"/>
</dbReference>
<organism evidence="1 2">
    <name type="scientific">Zosterops borbonicus</name>
    <dbReference type="NCBI Taxonomy" id="364589"/>
    <lineage>
        <taxon>Eukaryota</taxon>
        <taxon>Metazoa</taxon>
        <taxon>Chordata</taxon>
        <taxon>Craniata</taxon>
        <taxon>Vertebrata</taxon>
        <taxon>Euteleostomi</taxon>
        <taxon>Archelosauria</taxon>
        <taxon>Archosauria</taxon>
        <taxon>Dinosauria</taxon>
        <taxon>Saurischia</taxon>
        <taxon>Theropoda</taxon>
        <taxon>Coelurosauria</taxon>
        <taxon>Aves</taxon>
        <taxon>Neognathae</taxon>
        <taxon>Neoaves</taxon>
        <taxon>Telluraves</taxon>
        <taxon>Australaves</taxon>
        <taxon>Passeriformes</taxon>
        <taxon>Sylvioidea</taxon>
        <taxon>Zosteropidae</taxon>
        <taxon>Zosterops</taxon>
    </lineage>
</organism>
<gene>
    <name evidence="1" type="ORF">HGM15179_011607</name>
</gene>
<evidence type="ECO:0000313" key="2">
    <source>
        <dbReference type="Proteomes" id="UP000796761"/>
    </source>
</evidence>
<accession>A0A8K1LJ15</accession>
<dbReference type="Proteomes" id="UP000796761">
    <property type="component" value="Unassembled WGS sequence"/>
</dbReference>
<dbReference type="AlphaFoldDB" id="A0A8K1LJ15"/>
<dbReference type="OrthoDB" id="9400281at2759"/>
<keyword evidence="2" id="KW-1185">Reference proteome</keyword>